<comment type="subcellular location">
    <subcellularLocation>
        <location evidence="1">Cytoplasm</location>
        <location evidence="1">Cytoskeleton</location>
    </subcellularLocation>
</comment>
<evidence type="ECO:0000259" key="8">
    <source>
        <dbReference type="Pfam" id="PF06886"/>
    </source>
</evidence>
<evidence type="ECO:0000256" key="1">
    <source>
        <dbReference type="ARBA" id="ARBA00004245"/>
    </source>
</evidence>
<evidence type="ECO:0000313" key="9">
    <source>
        <dbReference type="EMBL" id="KAK1438795.1"/>
    </source>
</evidence>
<feature type="region of interest" description="Disordered" evidence="7">
    <location>
        <begin position="356"/>
        <end position="375"/>
    </location>
</feature>
<dbReference type="AlphaFoldDB" id="A0AAD8P4M9"/>
<dbReference type="PANTHER" id="PTHR47067">
    <property type="entry name" value="TPX2 (TARGETING PROTEIN FOR XKLP2) PROTEIN FAMILY-RELATED"/>
    <property type="match status" value="1"/>
</dbReference>
<organism evidence="9 10">
    <name type="scientific">Tagetes erecta</name>
    <name type="common">African marigold</name>
    <dbReference type="NCBI Taxonomy" id="13708"/>
    <lineage>
        <taxon>Eukaryota</taxon>
        <taxon>Viridiplantae</taxon>
        <taxon>Streptophyta</taxon>
        <taxon>Embryophyta</taxon>
        <taxon>Tracheophyta</taxon>
        <taxon>Spermatophyta</taxon>
        <taxon>Magnoliopsida</taxon>
        <taxon>eudicotyledons</taxon>
        <taxon>Gunneridae</taxon>
        <taxon>Pentapetalae</taxon>
        <taxon>asterids</taxon>
        <taxon>campanulids</taxon>
        <taxon>Asterales</taxon>
        <taxon>Asteraceae</taxon>
        <taxon>Asteroideae</taxon>
        <taxon>Heliantheae alliance</taxon>
        <taxon>Tageteae</taxon>
        <taxon>Tagetes</taxon>
    </lineage>
</organism>
<evidence type="ECO:0000256" key="4">
    <source>
        <dbReference type="ARBA" id="ARBA00022701"/>
    </source>
</evidence>
<dbReference type="InterPro" id="IPR027329">
    <property type="entry name" value="TPX2_C"/>
</dbReference>
<feature type="domain" description="TPX2 C-terminal" evidence="8">
    <location>
        <begin position="279"/>
        <end position="346"/>
    </location>
</feature>
<evidence type="ECO:0000256" key="6">
    <source>
        <dbReference type="SAM" id="Coils"/>
    </source>
</evidence>
<dbReference type="PANTHER" id="PTHR47067:SF7">
    <property type="entry name" value="TPX2 (TARGETING PROTEIN FOR XKLP2) PROTEIN FAMILY"/>
    <property type="match status" value="1"/>
</dbReference>
<sequence length="375" mass="42122">MHSVSYQHTPSTPNYQIKMMQGSITSCEFMSDSLASEKWSNVCKKRYVEEAKSYTQPGSVAEKKAFFDAYYKKIAAQKAAAAALLEQEKEAAAVANAQDVTVKAIDLETGDNMEDANTKNIESLNIKNYEDNVSVCASQIDRSFLKLKLKGDKAVTQPTVKKKHAASSWVASIHHRKDNISTPRTKNVITNDYNDKRRLSPIPLKVLMNSSFVKQSCTKPTSRVCSTPTRSVTPVKTPAKAFANGVNKQPLATLSASRSSKSLTAYKSKLESPTTSSPFMLRTEDRAARRKQKLEEKFNEKQAQVVQQKAQFKEKAESEIRKMRGRLCFKALPLPEFYKGRETPEKIVEANPKLFTPRRTTPSTYSVKRMSSRRL</sequence>
<comment type="similarity">
    <text evidence="2">Belongs to the TPX2 family.</text>
</comment>
<reference evidence="9" key="1">
    <citation type="journal article" date="2023" name="bioRxiv">
        <title>Improved chromosome-level genome assembly for marigold (Tagetes erecta).</title>
        <authorList>
            <person name="Jiang F."/>
            <person name="Yuan L."/>
            <person name="Wang S."/>
            <person name="Wang H."/>
            <person name="Xu D."/>
            <person name="Wang A."/>
            <person name="Fan W."/>
        </authorList>
    </citation>
    <scope>NUCLEOTIDE SEQUENCE</scope>
    <source>
        <strain evidence="9">WSJ</strain>
        <tissue evidence="9">Leaf</tissue>
    </source>
</reference>
<evidence type="ECO:0000256" key="5">
    <source>
        <dbReference type="ARBA" id="ARBA00023212"/>
    </source>
</evidence>
<dbReference type="Pfam" id="PF06886">
    <property type="entry name" value="TPX2"/>
    <property type="match status" value="1"/>
</dbReference>
<keyword evidence="4" id="KW-0493">Microtubule</keyword>
<keyword evidence="3" id="KW-0963">Cytoplasm</keyword>
<evidence type="ECO:0000313" key="10">
    <source>
        <dbReference type="Proteomes" id="UP001229421"/>
    </source>
</evidence>
<dbReference type="Proteomes" id="UP001229421">
    <property type="component" value="Unassembled WGS sequence"/>
</dbReference>
<name>A0AAD8P4M9_TARER</name>
<keyword evidence="5" id="KW-0206">Cytoskeleton</keyword>
<keyword evidence="6" id="KW-0175">Coiled coil</keyword>
<feature type="coiled-coil region" evidence="6">
    <location>
        <begin position="284"/>
        <end position="311"/>
    </location>
</feature>
<comment type="caution">
    <text evidence="9">The sequence shown here is derived from an EMBL/GenBank/DDBJ whole genome shotgun (WGS) entry which is preliminary data.</text>
</comment>
<evidence type="ECO:0000256" key="3">
    <source>
        <dbReference type="ARBA" id="ARBA00022490"/>
    </source>
</evidence>
<gene>
    <name evidence="9" type="ORF">QVD17_04606</name>
</gene>
<dbReference type="EMBL" id="JAUHHV010000001">
    <property type="protein sequence ID" value="KAK1438795.1"/>
    <property type="molecule type" value="Genomic_DNA"/>
</dbReference>
<protein>
    <recommendedName>
        <fullName evidence="8">TPX2 C-terminal domain-containing protein</fullName>
    </recommendedName>
</protein>
<dbReference type="InterPro" id="IPR044216">
    <property type="entry name" value="WDL7"/>
</dbReference>
<evidence type="ECO:0000256" key="2">
    <source>
        <dbReference type="ARBA" id="ARBA00005885"/>
    </source>
</evidence>
<dbReference type="GO" id="GO:0005874">
    <property type="term" value="C:microtubule"/>
    <property type="evidence" value="ECO:0007669"/>
    <property type="project" value="UniProtKB-KW"/>
</dbReference>
<evidence type="ECO:0000256" key="7">
    <source>
        <dbReference type="SAM" id="MobiDB-lite"/>
    </source>
</evidence>
<keyword evidence="10" id="KW-1185">Reference proteome</keyword>
<proteinExistence type="inferred from homology"/>
<accession>A0AAD8P4M9</accession>